<evidence type="ECO:0000313" key="11">
    <source>
        <dbReference type="Proteomes" id="UP000507962"/>
    </source>
</evidence>
<keyword evidence="5" id="KW-0547">Nucleotide-binding</keyword>
<dbReference type="InterPro" id="IPR000014">
    <property type="entry name" value="PAS"/>
</dbReference>
<evidence type="ECO:0000256" key="8">
    <source>
        <dbReference type="ARBA" id="ARBA00023012"/>
    </source>
</evidence>
<dbReference type="PROSITE" id="PS50109">
    <property type="entry name" value="HIS_KIN"/>
    <property type="match status" value="1"/>
</dbReference>
<proteinExistence type="predicted"/>
<dbReference type="Gene3D" id="3.30.450.20">
    <property type="entry name" value="PAS domain"/>
    <property type="match status" value="1"/>
</dbReference>
<name>A0A4V6IKZ0_9BACT</name>
<evidence type="ECO:0000256" key="6">
    <source>
        <dbReference type="ARBA" id="ARBA00022777"/>
    </source>
</evidence>
<keyword evidence="8" id="KW-0902">Two-component regulatory system</keyword>
<dbReference type="Pfam" id="PF00512">
    <property type="entry name" value="HisKA"/>
    <property type="match status" value="1"/>
</dbReference>
<dbReference type="InterPro" id="IPR005467">
    <property type="entry name" value="His_kinase_dom"/>
</dbReference>
<dbReference type="InterPro" id="IPR003594">
    <property type="entry name" value="HATPase_dom"/>
</dbReference>
<comment type="catalytic activity">
    <reaction evidence="1">
        <text>ATP + protein L-histidine = ADP + protein N-phospho-L-histidine.</text>
        <dbReference type="EC" id="2.7.13.3"/>
    </reaction>
</comment>
<keyword evidence="7" id="KW-0067">ATP-binding</keyword>
<dbReference type="Proteomes" id="UP000507962">
    <property type="component" value="Unassembled WGS sequence"/>
</dbReference>
<evidence type="ECO:0000256" key="4">
    <source>
        <dbReference type="ARBA" id="ARBA00022679"/>
    </source>
</evidence>
<dbReference type="InterPro" id="IPR036097">
    <property type="entry name" value="HisK_dim/P_sf"/>
</dbReference>
<dbReference type="GO" id="GO:0000155">
    <property type="term" value="F:phosphorelay sensor kinase activity"/>
    <property type="evidence" value="ECO:0007669"/>
    <property type="project" value="InterPro"/>
</dbReference>
<evidence type="ECO:0000313" key="10">
    <source>
        <dbReference type="EMBL" id="VFQ43078.1"/>
    </source>
</evidence>
<dbReference type="SMART" id="SM00387">
    <property type="entry name" value="HATPase_c"/>
    <property type="match status" value="1"/>
</dbReference>
<dbReference type="SUPFAM" id="SSF55874">
    <property type="entry name" value="ATPase domain of HSP90 chaperone/DNA topoisomerase II/histidine kinase"/>
    <property type="match status" value="1"/>
</dbReference>
<dbReference type="InterPro" id="IPR036890">
    <property type="entry name" value="HATPase_C_sf"/>
</dbReference>
<feature type="domain" description="Histidine kinase" evidence="9">
    <location>
        <begin position="165"/>
        <end position="374"/>
    </location>
</feature>
<dbReference type="PANTHER" id="PTHR43065">
    <property type="entry name" value="SENSOR HISTIDINE KINASE"/>
    <property type="match status" value="1"/>
</dbReference>
<dbReference type="PRINTS" id="PR00344">
    <property type="entry name" value="BCTRLSENSOR"/>
</dbReference>
<dbReference type="InterPro" id="IPR004358">
    <property type="entry name" value="Sig_transdc_His_kin-like_C"/>
</dbReference>
<keyword evidence="11" id="KW-1185">Reference proteome</keyword>
<evidence type="ECO:0000256" key="7">
    <source>
        <dbReference type="ARBA" id="ARBA00022840"/>
    </source>
</evidence>
<dbReference type="NCBIfam" id="TIGR00229">
    <property type="entry name" value="sensory_box"/>
    <property type="match status" value="1"/>
</dbReference>
<evidence type="ECO:0000256" key="5">
    <source>
        <dbReference type="ARBA" id="ARBA00022741"/>
    </source>
</evidence>
<protein>
    <recommendedName>
        <fullName evidence="2">histidine kinase</fullName>
        <ecNumber evidence="2">2.7.13.3</ecNumber>
    </recommendedName>
</protein>
<dbReference type="Gene3D" id="3.30.565.10">
    <property type="entry name" value="Histidine kinase-like ATPase, C-terminal domain"/>
    <property type="match status" value="1"/>
</dbReference>
<gene>
    <name evidence="10" type="ORF">MSL71_7050</name>
</gene>
<keyword evidence="4" id="KW-0808">Transferase</keyword>
<dbReference type="EC" id="2.7.13.3" evidence="2"/>
<dbReference type="Pfam" id="PF13426">
    <property type="entry name" value="PAS_9"/>
    <property type="match status" value="1"/>
</dbReference>
<evidence type="ECO:0000256" key="2">
    <source>
        <dbReference type="ARBA" id="ARBA00012438"/>
    </source>
</evidence>
<accession>A0A4V6IKZ0</accession>
<dbReference type="SUPFAM" id="SSF47384">
    <property type="entry name" value="Homodimeric domain of signal transducing histidine kinase"/>
    <property type="match status" value="1"/>
</dbReference>
<dbReference type="SUPFAM" id="SSF55785">
    <property type="entry name" value="PYP-like sensor domain (PAS domain)"/>
    <property type="match status" value="1"/>
</dbReference>
<dbReference type="Pfam" id="PF02518">
    <property type="entry name" value="HATPase_c"/>
    <property type="match status" value="1"/>
</dbReference>
<dbReference type="SMART" id="SM00388">
    <property type="entry name" value="HisKA"/>
    <property type="match status" value="1"/>
</dbReference>
<sequence length="375" mass="41302">MTNGRAMKRPDQRDMLKEKVLECHRLACALRMKEHALAHSLNAVFFADSQGTVFDVNPAFLRLWGYGETQEVLGAKLDRFFILKGGLGQWRRGVGPTGEALREMTAVKKNGTVFPVEAAISLFQSSGRGPSGLMGACVALAEKSRTEEFKRQSLKLLALGHLSAGLAHELRNPLAVISSCAQFSIENLTIERPLAENLKVIYRNSQKASRLIEELLSFAKPSNLDWKRLSVNALLAHVVKMARLEAGQGRIQTCLKADPNLPRIVGDREKLEQVFLNITLNAFQAVAHQGRVTLTTRHVKTANMVEVNIIDNGPGIPEEYREQVFDPFFTTKDNGTGLGLSISHAIIKQHGGQIRISGDARHGTDMSILLPIGKP</sequence>
<dbReference type="InterPro" id="IPR035965">
    <property type="entry name" value="PAS-like_dom_sf"/>
</dbReference>
<dbReference type="Gene3D" id="1.10.287.130">
    <property type="match status" value="1"/>
</dbReference>
<dbReference type="CDD" id="cd00130">
    <property type="entry name" value="PAS"/>
    <property type="match status" value="1"/>
</dbReference>
<dbReference type="GO" id="GO:0005524">
    <property type="term" value="F:ATP binding"/>
    <property type="evidence" value="ECO:0007669"/>
    <property type="project" value="UniProtKB-KW"/>
</dbReference>
<reference evidence="10 11" key="1">
    <citation type="submission" date="2019-03" db="EMBL/GenBank/DDBJ databases">
        <authorList>
            <person name="Nijsse B."/>
        </authorList>
    </citation>
    <scope>NUCLEOTIDE SEQUENCE [LARGE SCALE GENOMIC DNA]</scope>
    <source>
        <strain evidence="10">Desulfoluna butyratoxydans MSL71</strain>
    </source>
</reference>
<evidence type="ECO:0000259" key="9">
    <source>
        <dbReference type="PROSITE" id="PS50109"/>
    </source>
</evidence>
<dbReference type="PANTHER" id="PTHR43065:SF10">
    <property type="entry name" value="PEROXIDE STRESS-ACTIVATED HISTIDINE KINASE MAK3"/>
    <property type="match status" value="1"/>
</dbReference>
<evidence type="ECO:0000256" key="1">
    <source>
        <dbReference type="ARBA" id="ARBA00000085"/>
    </source>
</evidence>
<keyword evidence="6" id="KW-0418">Kinase</keyword>
<dbReference type="AlphaFoldDB" id="A0A4V6IKZ0"/>
<evidence type="ECO:0000256" key="3">
    <source>
        <dbReference type="ARBA" id="ARBA00022553"/>
    </source>
</evidence>
<keyword evidence="3" id="KW-0597">Phosphoprotein</keyword>
<dbReference type="InterPro" id="IPR003661">
    <property type="entry name" value="HisK_dim/P_dom"/>
</dbReference>
<dbReference type="EMBL" id="CAADHO010000001">
    <property type="protein sequence ID" value="VFQ43078.1"/>
    <property type="molecule type" value="Genomic_DNA"/>
</dbReference>
<dbReference type="CDD" id="cd00082">
    <property type="entry name" value="HisKA"/>
    <property type="match status" value="1"/>
</dbReference>
<organism evidence="10 11">
    <name type="scientific">Desulfoluna butyratoxydans</name>
    <dbReference type="NCBI Taxonomy" id="231438"/>
    <lineage>
        <taxon>Bacteria</taxon>
        <taxon>Pseudomonadati</taxon>
        <taxon>Thermodesulfobacteriota</taxon>
        <taxon>Desulfobacteria</taxon>
        <taxon>Desulfobacterales</taxon>
        <taxon>Desulfolunaceae</taxon>
        <taxon>Desulfoluna</taxon>
    </lineage>
</organism>